<evidence type="ECO:0000313" key="3">
    <source>
        <dbReference type="Proteomes" id="UP001596434"/>
    </source>
</evidence>
<dbReference type="AlphaFoldDB" id="A0ABD5ZTT8"/>
<dbReference type="EMBL" id="JBHTAT010000001">
    <property type="protein sequence ID" value="MFC7253730.1"/>
    <property type="molecule type" value="Genomic_DNA"/>
</dbReference>
<organism evidence="1 3">
    <name type="scientific">Haloplanus litoreus</name>
    <dbReference type="NCBI Taxonomy" id="767515"/>
    <lineage>
        <taxon>Archaea</taxon>
        <taxon>Methanobacteriati</taxon>
        <taxon>Methanobacteriota</taxon>
        <taxon>Stenosarchaea group</taxon>
        <taxon>Halobacteria</taxon>
        <taxon>Halobacteriales</taxon>
        <taxon>Haloferacaceae</taxon>
        <taxon>Haloplanus</taxon>
    </lineage>
</organism>
<dbReference type="EMBL" id="JBHTAT010000001">
    <property type="protein sequence ID" value="MFC7253783.1"/>
    <property type="molecule type" value="Genomic_DNA"/>
</dbReference>
<proteinExistence type="predicted"/>
<dbReference type="Proteomes" id="UP001596434">
    <property type="component" value="Unassembled WGS sequence"/>
</dbReference>
<accession>A0ABD5ZTT8</accession>
<evidence type="ECO:0000313" key="1">
    <source>
        <dbReference type="EMBL" id="MFC7253730.1"/>
    </source>
</evidence>
<name>A0ABD5ZTT8_9EURY</name>
<protein>
    <submittedName>
        <fullName evidence="1">Uncharacterized protein</fullName>
    </submittedName>
</protein>
<reference evidence="1" key="3">
    <citation type="submission" date="2024-09" db="EMBL/GenBank/DDBJ databases">
        <authorList>
            <person name="Sun Q."/>
        </authorList>
    </citation>
    <scope>NUCLEOTIDE SEQUENCE</scope>
    <source>
        <strain evidence="1">CGMCC 4.163</strain>
    </source>
</reference>
<dbReference type="RefSeq" id="WP_379701750.1">
    <property type="nucleotide sequence ID" value="NZ_JBHTAT010000001.1"/>
</dbReference>
<keyword evidence="3" id="KW-1185">Reference proteome</keyword>
<dbReference type="GeneID" id="96952065"/>
<gene>
    <name evidence="1" type="ORF">ACFQKE_00130</name>
    <name evidence="2" type="ORF">ACFQKE_00400</name>
</gene>
<evidence type="ECO:0000313" key="2">
    <source>
        <dbReference type="EMBL" id="MFC7253783.1"/>
    </source>
</evidence>
<sequence length="103" mass="11791">MNVVRERGWWYDAEWVRCGRCRGSGEYVECYGDLCHAQGRCMHDPTNNVCNLCGGTGRITAELDERWYSRNAFESVTAPEADLWNRGTLHAVARERYEGGEGR</sequence>
<reference evidence="1" key="1">
    <citation type="journal article" date="2014" name="Int. J. Syst. Evol. Microbiol.">
        <title>Complete genome sequence of Corynebacterium casei LMG S-19264T (=DSM 44701T), isolated from a smear-ripened cheese.</title>
        <authorList>
            <consortium name="US DOE Joint Genome Institute (JGI-PGF)"/>
            <person name="Walter F."/>
            <person name="Albersmeier A."/>
            <person name="Kalinowski J."/>
            <person name="Ruckert C."/>
        </authorList>
    </citation>
    <scope>NUCLEOTIDE SEQUENCE [LARGE SCALE GENOMIC DNA]</scope>
    <source>
        <strain evidence="1">CGMCC 4.163</strain>
    </source>
</reference>
<reference evidence="3" key="2">
    <citation type="journal article" date="2019" name="Int. J. Syst. Evol. Microbiol.">
        <title>The Global Catalogue of Microorganisms (GCM) 10K type strain sequencing project: providing services to taxonomists for standard genome sequencing and annotation.</title>
        <authorList>
            <consortium name="The Broad Institute Genomics Platform"/>
            <consortium name="The Broad Institute Genome Sequencing Center for Infectious Disease"/>
            <person name="Wu L."/>
            <person name="Ma J."/>
        </authorList>
    </citation>
    <scope>NUCLEOTIDE SEQUENCE [LARGE SCALE GENOMIC DNA]</scope>
    <source>
        <strain evidence="3">GX21</strain>
    </source>
</reference>
<comment type="caution">
    <text evidence="1">The sequence shown here is derived from an EMBL/GenBank/DDBJ whole genome shotgun (WGS) entry which is preliminary data.</text>
</comment>